<dbReference type="InterPro" id="IPR008984">
    <property type="entry name" value="SMAD_FHA_dom_sf"/>
</dbReference>
<sequence>MSLVLTIRELDRLDNGELATLTLDRHGAVIGRSPHADWSLPDPSNLISSRHCEIGYRDGLYLLTDQSTNGTYLNGAAERLRGAHGLVDGDRFAVGHYTILASLAGTKVDASPAIEAPISWADYPTPDNALVGTDGWADAPEPAQSGGVGWQRGGRPSAAAAQSAGTWDLPAPISRPSAWSSEPAAATAPAANDVWGRLSEQSEIDWSRGSFGSAPPPDEDWNAAVAKAPDHDGNGEPTTGPAVVIAAMSAPVPDDSTAWTRFIETSGVPADRLTRKPVDVIAAAGTVLRQLIGGLMLMIDARARAKGQLGVQATGLELDGNNPLKFVRSPDLALAQMLGEPERGFMPAERAIEDAFQDLQAHQMATLSAMRGALEGTLGRFSPDAIRSGIGEPTGLARWFPALHRARHWDAYVHGFEGVVRGADEAFMDLFAKEFRLHYDRHIVEMKERR</sequence>
<keyword evidence="4" id="KW-1185">Reference proteome</keyword>
<gene>
    <name evidence="3" type="primary">tagH</name>
    <name evidence="3" type="ORF">ACFSGX_12030</name>
</gene>
<proteinExistence type="predicted"/>
<dbReference type="Proteomes" id="UP001597400">
    <property type="component" value="Unassembled WGS sequence"/>
</dbReference>
<reference evidence="4" key="1">
    <citation type="journal article" date="2019" name="Int. J. Syst. Evol. Microbiol.">
        <title>The Global Catalogue of Microorganisms (GCM) 10K type strain sequencing project: providing services to taxonomists for standard genome sequencing and annotation.</title>
        <authorList>
            <consortium name="The Broad Institute Genomics Platform"/>
            <consortium name="The Broad Institute Genome Sequencing Center for Infectious Disease"/>
            <person name="Wu L."/>
            <person name="Ma J."/>
        </authorList>
    </citation>
    <scope>NUCLEOTIDE SEQUENCE [LARGE SCALE GENOMIC DNA]</scope>
    <source>
        <strain evidence="4">CGMCC 1.12702</strain>
    </source>
</reference>
<dbReference type="SUPFAM" id="SSF49879">
    <property type="entry name" value="SMAD/FHA domain"/>
    <property type="match status" value="1"/>
</dbReference>
<protein>
    <submittedName>
        <fullName evidence="3">Type VI secretion system-associated FHA domain protein TagH</fullName>
    </submittedName>
</protein>
<dbReference type="CDD" id="cd00060">
    <property type="entry name" value="FHA"/>
    <property type="match status" value="1"/>
</dbReference>
<feature type="region of interest" description="Disordered" evidence="1">
    <location>
        <begin position="140"/>
        <end position="187"/>
    </location>
</feature>
<dbReference type="EMBL" id="JBHUGS010000003">
    <property type="protein sequence ID" value="MFD1951493.1"/>
    <property type="molecule type" value="Genomic_DNA"/>
</dbReference>
<dbReference type="SMART" id="SM00240">
    <property type="entry name" value="FHA"/>
    <property type="match status" value="1"/>
</dbReference>
<dbReference type="Pfam" id="PF20232">
    <property type="entry name" value="T6SS_FHA_C"/>
    <property type="match status" value="1"/>
</dbReference>
<name>A0ABW4TYD5_9SPHN</name>
<comment type="caution">
    <text evidence="3">The sequence shown here is derived from an EMBL/GenBank/DDBJ whole genome shotgun (WGS) entry which is preliminary data.</text>
</comment>
<dbReference type="Pfam" id="PF00498">
    <property type="entry name" value="FHA"/>
    <property type="match status" value="1"/>
</dbReference>
<dbReference type="NCBIfam" id="TIGR03354">
    <property type="entry name" value="VI_FHA"/>
    <property type="match status" value="1"/>
</dbReference>
<evidence type="ECO:0000313" key="4">
    <source>
        <dbReference type="Proteomes" id="UP001597400"/>
    </source>
</evidence>
<dbReference type="RefSeq" id="WP_380930214.1">
    <property type="nucleotide sequence ID" value="NZ_JBHUGS010000003.1"/>
</dbReference>
<evidence type="ECO:0000259" key="2">
    <source>
        <dbReference type="PROSITE" id="PS50006"/>
    </source>
</evidence>
<feature type="domain" description="FHA" evidence="2">
    <location>
        <begin position="28"/>
        <end position="78"/>
    </location>
</feature>
<organism evidence="3 4">
    <name type="scientific">Sphingomonas arantia</name>
    <dbReference type="NCBI Taxonomy" id="1460676"/>
    <lineage>
        <taxon>Bacteria</taxon>
        <taxon>Pseudomonadati</taxon>
        <taxon>Pseudomonadota</taxon>
        <taxon>Alphaproteobacteria</taxon>
        <taxon>Sphingomonadales</taxon>
        <taxon>Sphingomonadaceae</taxon>
        <taxon>Sphingomonas</taxon>
    </lineage>
</organism>
<accession>A0ABW4TYD5</accession>
<dbReference type="PROSITE" id="PS50006">
    <property type="entry name" value="FHA_DOMAIN"/>
    <property type="match status" value="1"/>
</dbReference>
<dbReference type="Gene3D" id="2.60.200.20">
    <property type="match status" value="1"/>
</dbReference>
<feature type="compositionally biased region" description="Low complexity" evidence="1">
    <location>
        <begin position="176"/>
        <end position="187"/>
    </location>
</feature>
<dbReference type="InterPro" id="IPR046883">
    <property type="entry name" value="T6SS_FHA_C"/>
</dbReference>
<evidence type="ECO:0000256" key="1">
    <source>
        <dbReference type="SAM" id="MobiDB-lite"/>
    </source>
</evidence>
<dbReference type="InterPro" id="IPR000253">
    <property type="entry name" value="FHA_dom"/>
</dbReference>
<dbReference type="InterPro" id="IPR017735">
    <property type="entry name" value="T6SS_FHA"/>
</dbReference>
<evidence type="ECO:0000313" key="3">
    <source>
        <dbReference type="EMBL" id="MFD1951493.1"/>
    </source>
</evidence>